<accession>A0A484I918</accession>
<keyword evidence="3" id="KW-1133">Transmembrane helix</keyword>
<protein>
    <submittedName>
        <fullName evidence="4">Uncharacterized protein</fullName>
    </submittedName>
</protein>
<feature type="coiled-coil region" evidence="1">
    <location>
        <begin position="49"/>
        <end position="83"/>
    </location>
</feature>
<evidence type="ECO:0000256" key="2">
    <source>
        <dbReference type="SAM" id="MobiDB-lite"/>
    </source>
</evidence>
<gene>
    <name evidence="4" type="ORF">NFRAN_0990</name>
</gene>
<feature type="transmembrane region" description="Helical" evidence="3">
    <location>
        <begin position="7"/>
        <end position="25"/>
    </location>
</feature>
<evidence type="ECO:0000256" key="1">
    <source>
        <dbReference type="SAM" id="Coils"/>
    </source>
</evidence>
<feature type="region of interest" description="Disordered" evidence="2">
    <location>
        <begin position="122"/>
        <end position="158"/>
    </location>
</feature>
<reference evidence="4 5" key="1">
    <citation type="submission" date="2019-02" db="EMBL/GenBank/DDBJ databases">
        <authorList>
            <person name="Lehtovirta-Morley E L."/>
        </authorList>
    </citation>
    <scope>NUCLEOTIDE SEQUENCE [LARGE SCALE GENOMIC DNA]</scope>
    <source>
        <strain evidence="4">NFRAN1</strain>
    </source>
</reference>
<dbReference type="KEGG" id="nfn:NFRAN_0990"/>
<organism evidence="4 5">
    <name type="scientific">Candidatus Nitrosocosmicus franklandianus</name>
    <dbReference type="NCBI Taxonomy" id="1798806"/>
    <lineage>
        <taxon>Archaea</taxon>
        <taxon>Nitrososphaerota</taxon>
        <taxon>Nitrososphaeria</taxon>
        <taxon>Nitrososphaerales</taxon>
        <taxon>Nitrososphaeraceae</taxon>
        <taxon>Candidatus Nitrosocosmicus</taxon>
    </lineage>
</organism>
<keyword evidence="3" id="KW-0472">Membrane</keyword>
<keyword evidence="5" id="KW-1185">Reference proteome</keyword>
<proteinExistence type="predicted"/>
<dbReference type="RefSeq" id="WP_134483217.1">
    <property type="nucleotide sequence ID" value="NZ_LR216287.1"/>
</dbReference>
<dbReference type="EMBL" id="LR216287">
    <property type="protein sequence ID" value="VFJ13312.1"/>
    <property type="molecule type" value="Genomic_DNA"/>
</dbReference>
<keyword evidence="1" id="KW-0175">Coiled coil</keyword>
<dbReference type="AlphaFoldDB" id="A0A484I918"/>
<sequence>MKNYKTIFIIVFFLVVTSVYVPFLTHQDTLASTANIDPRDPAFMSQEEWEQIQQQLAAEEAERQAEQLKIQQQQELLEQKQAACQSGELFDQATESCRPATCPDGTVSVQCLPPLETQQLVQQDVGQQVSEDQKINEETNQTTEEIVTEDTGSEVSSN</sequence>
<keyword evidence="3" id="KW-0812">Transmembrane</keyword>
<dbReference type="Proteomes" id="UP000294299">
    <property type="component" value="Chromosome NFRAN"/>
</dbReference>
<evidence type="ECO:0000313" key="4">
    <source>
        <dbReference type="EMBL" id="VFJ13312.1"/>
    </source>
</evidence>
<evidence type="ECO:0000256" key="3">
    <source>
        <dbReference type="SAM" id="Phobius"/>
    </source>
</evidence>
<name>A0A484I918_9ARCH</name>
<evidence type="ECO:0000313" key="5">
    <source>
        <dbReference type="Proteomes" id="UP000294299"/>
    </source>
</evidence>
<dbReference type="GeneID" id="39420439"/>